<accession>A0A150WM26</accession>
<comment type="caution">
    <text evidence="2">The sequence shown here is derived from an EMBL/GenBank/DDBJ whole genome shotgun (WGS) entry which is preliminary data.</text>
</comment>
<evidence type="ECO:0000256" key="1">
    <source>
        <dbReference type="SAM" id="SignalP"/>
    </source>
</evidence>
<evidence type="ECO:0000313" key="3">
    <source>
        <dbReference type="Proteomes" id="UP000075320"/>
    </source>
</evidence>
<dbReference type="EMBL" id="LUKE01000002">
    <property type="protein sequence ID" value="KYG64956.1"/>
    <property type="molecule type" value="Genomic_DNA"/>
</dbReference>
<protein>
    <submittedName>
        <fullName evidence="2">Uncharacterized protein</fullName>
    </submittedName>
</protein>
<feature type="signal peptide" evidence="1">
    <location>
        <begin position="1"/>
        <end position="18"/>
    </location>
</feature>
<gene>
    <name evidence="2" type="ORF">AZI86_12230</name>
</gene>
<dbReference type="AlphaFoldDB" id="A0A150WM26"/>
<reference evidence="2 3" key="1">
    <citation type="submission" date="2016-03" db="EMBL/GenBank/DDBJ databases">
        <authorList>
            <person name="Ploux O."/>
        </authorList>
    </citation>
    <scope>NUCLEOTIDE SEQUENCE [LARGE SCALE GENOMIC DNA]</scope>
    <source>
        <strain evidence="2 3">R0</strain>
    </source>
</reference>
<name>A0A150WM26_BDEBC</name>
<evidence type="ECO:0000313" key="2">
    <source>
        <dbReference type="EMBL" id="KYG64956.1"/>
    </source>
</evidence>
<keyword evidence="1" id="KW-0732">Signal</keyword>
<proteinExistence type="predicted"/>
<organism evidence="2 3">
    <name type="scientific">Bdellovibrio bacteriovorus</name>
    <dbReference type="NCBI Taxonomy" id="959"/>
    <lineage>
        <taxon>Bacteria</taxon>
        <taxon>Pseudomonadati</taxon>
        <taxon>Bdellovibrionota</taxon>
        <taxon>Bdellovibrionia</taxon>
        <taxon>Bdellovibrionales</taxon>
        <taxon>Pseudobdellovibrionaceae</taxon>
        <taxon>Bdellovibrio</taxon>
    </lineage>
</organism>
<sequence length="101" mass="11216">MKLLVTMIATFLTTQAFALPVTKVLIQGRSTVRLMNADGTPNTGSRYTPFPGSKEVADQLHQNRASEAEICEVEMVTPQLLHESIAIIYSIDRCTAYQFPK</sequence>
<dbReference type="RefSeq" id="WP_061835468.1">
    <property type="nucleotide sequence ID" value="NZ_LUKE01000002.1"/>
</dbReference>
<dbReference type="Proteomes" id="UP000075320">
    <property type="component" value="Unassembled WGS sequence"/>
</dbReference>
<feature type="chain" id="PRO_5007573283" evidence="1">
    <location>
        <begin position="19"/>
        <end position="101"/>
    </location>
</feature>
<keyword evidence="3" id="KW-1185">Reference proteome</keyword>